<dbReference type="EMBL" id="JARKIF010000013">
    <property type="protein sequence ID" value="KAJ7624552.1"/>
    <property type="molecule type" value="Genomic_DNA"/>
</dbReference>
<reference evidence="1" key="1">
    <citation type="submission" date="2023-03" db="EMBL/GenBank/DDBJ databases">
        <title>Massive genome expansion in bonnet fungi (Mycena s.s.) driven by repeated elements and novel gene families across ecological guilds.</title>
        <authorList>
            <consortium name="Lawrence Berkeley National Laboratory"/>
            <person name="Harder C.B."/>
            <person name="Miyauchi S."/>
            <person name="Viragh M."/>
            <person name="Kuo A."/>
            <person name="Thoen E."/>
            <person name="Andreopoulos B."/>
            <person name="Lu D."/>
            <person name="Skrede I."/>
            <person name="Drula E."/>
            <person name="Henrissat B."/>
            <person name="Morin E."/>
            <person name="Kohler A."/>
            <person name="Barry K."/>
            <person name="LaButti K."/>
            <person name="Morin E."/>
            <person name="Salamov A."/>
            <person name="Lipzen A."/>
            <person name="Mereny Z."/>
            <person name="Hegedus B."/>
            <person name="Baldrian P."/>
            <person name="Stursova M."/>
            <person name="Weitz H."/>
            <person name="Taylor A."/>
            <person name="Grigoriev I.V."/>
            <person name="Nagy L.G."/>
            <person name="Martin F."/>
            <person name="Kauserud H."/>
        </authorList>
    </citation>
    <scope>NUCLEOTIDE SEQUENCE</scope>
    <source>
        <strain evidence="1">9284</strain>
    </source>
</reference>
<evidence type="ECO:0000313" key="1">
    <source>
        <dbReference type="EMBL" id="KAJ7624552.1"/>
    </source>
</evidence>
<dbReference type="SUPFAM" id="SSF52047">
    <property type="entry name" value="RNI-like"/>
    <property type="match status" value="1"/>
</dbReference>
<proteinExistence type="predicted"/>
<organism evidence="1 2">
    <name type="scientific">Roridomyces roridus</name>
    <dbReference type="NCBI Taxonomy" id="1738132"/>
    <lineage>
        <taxon>Eukaryota</taxon>
        <taxon>Fungi</taxon>
        <taxon>Dikarya</taxon>
        <taxon>Basidiomycota</taxon>
        <taxon>Agaricomycotina</taxon>
        <taxon>Agaricomycetes</taxon>
        <taxon>Agaricomycetidae</taxon>
        <taxon>Agaricales</taxon>
        <taxon>Marasmiineae</taxon>
        <taxon>Mycenaceae</taxon>
        <taxon>Roridomyces</taxon>
    </lineage>
</organism>
<sequence>MGSRETLQPHVWDILLSRPQPLLPNLETFRFSRTTLGPPFEQLLLGNARMSSTSEAAGTPRPLAVPAGLTHLSLAMTVSATMLSRFPPEVDFTLEHLVLAGFTASDTLHRPLDHNFLPVLRSLTIYSDAVPSFKLPFPPFPGLRSLMLPSAAYINVVELLRALQSPHLESILIHKSSGKHIYQLIAKRWSSTLTSFDVDCTTLKDLTALAECTELQTFRLTTCRTFPIDDFLVLASRWTVLRTLSIPTASDISLAALTCLARQFPLLIVGELDLTHLIGTLIPPIHETPLLEHNLKQLLLHSFPPEKEVDVRLLACHLDRLFPRLDEIRYVGRTGAPVKIWTGRVAEGLRFDPNVRIWGEVLRVIFEMQDRRRI</sequence>
<comment type="caution">
    <text evidence="1">The sequence shown here is derived from an EMBL/GenBank/DDBJ whole genome shotgun (WGS) entry which is preliminary data.</text>
</comment>
<dbReference type="InterPro" id="IPR032675">
    <property type="entry name" value="LRR_dom_sf"/>
</dbReference>
<name>A0AAD7BLC2_9AGAR</name>
<dbReference type="AlphaFoldDB" id="A0AAD7BLC2"/>
<dbReference type="Proteomes" id="UP001221142">
    <property type="component" value="Unassembled WGS sequence"/>
</dbReference>
<gene>
    <name evidence="1" type="ORF">FB45DRAFT_1086349</name>
</gene>
<keyword evidence="2" id="KW-1185">Reference proteome</keyword>
<protein>
    <submittedName>
        <fullName evidence="1">Uncharacterized protein</fullName>
    </submittedName>
</protein>
<dbReference type="Gene3D" id="3.80.10.10">
    <property type="entry name" value="Ribonuclease Inhibitor"/>
    <property type="match status" value="1"/>
</dbReference>
<accession>A0AAD7BLC2</accession>
<evidence type="ECO:0000313" key="2">
    <source>
        <dbReference type="Proteomes" id="UP001221142"/>
    </source>
</evidence>